<name>A0AAN4ZAI8_9BILA</name>
<dbReference type="Gene3D" id="1.20.1070.10">
    <property type="entry name" value="Rhodopsin 7-helix transmembrane proteins"/>
    <property type="match status" value="1"/>
</dbReference>
<feature type="transmembrane region" description="Helical" evidence="1">
    <location>
        <begin position="50"/>
        <end position="69"/>
    </location>
</feature>
<dbReference type="AlphaFoldDB" id="A0AAN4ZAI8"/>
<evidence type="ECO:0000256" key="1">
    <source>
        <dbReference type="SAM" id="Phobius"/>
    </source>
</evidence>
<feature type="transmembrane region" description="Helical" evidence="1">
    <location>
        <begin position="89"/>
        <end position="112"/>
    </location>
</feature>
<accession>A0AAN4ZAI8</accession>
<keyword evidence="1" id="KW-0472">Membrane</keyword>
<keyword evidence="3" id="KW-1185">Reference proteome</keyword>
<dbReference type="EMBL" id="BTRK01000002">
    <property type="protein sequence ID" value="GMR37567.1"/>
    <property type="molecule type" value="Genomic_DNA"/>
</dbReference>
<dbReference type="PANTHER" id="PTHR23360">
    <property type="entry name" value="G-PROTEIN COUPLED RECEPTORS FAMILY 1 PROFILE DOMAIN-CONTAINING PROTEIN-RELATED"/>
    <property type="match status" value="1"/>
</dbReference>
<keyword evidence="1" id="KW-1133">Transmembrane helix</keyword>
<proteinExistence type="predicted"/>
<sequence>QVVTIGFVCFADLVNAMGYFFAGIYRLEILHNRQGWQDYETTSKREERRLYLFISSYQLIGASTLTITIDRVISVTKPINYRHFTWRYAYALVGSALAPVSLGCVTCVYFWFTLSPSTVSILCYTSTAYGPEIWNYMIYFRQSSTAASIIMKSVSSRLLPYQPDYSQISQKSVIRGANPYKKLIKTTVLIGMRTFREIIFVMIPDIFLNFNLFGLKQFELAWYLFVISKGIINIFLYSFNHEDIKAALINHFPADWKSSLS</sequence>
<protein>
    <recommendedName>
        <fullName evidence="4">G protein-coupled receptor</fullName>
    </recommendedName>
</protein>
<evidence type="ECO:0000313" key="2">
    <source>
        <dbReference type="EMBL" id="GMR37567.1"/>
    </source>
</evidence>
<feature type="transmembrane region" description="Helical" evidence="1">
    <location>
        <begin position="220"/>
        <end position="239"/>
    </location>
</feature>
<dbReference type="PANTHER" id="PTHR23360:SF5">
    <property type="entry name" value="G-PROTEIN COUPLED RECEPTORS FAMILY 1 PROFILE DOMAIN-CONTAINING PROTEIN"/>
    <property type="match status" value="1"/>
</dbReference>
<feature type="transmembrane region" description="Helical" evidence="1">
    <location>
        <begin position="195"/>
        <end position="214"/>
    </location>
</feature>
<dbReference type="SUPFAM" id="SSF81321">
    <property type="entry name" value="Family A G protein-coupled receptor-like"/>
    <property type="match status" value="1"/>
</dbReference>
<reference evidence="3" key="1">
    <citation type="submission" date="2022-10" db="EMBL/GenBank/DDBJ databases">
        <title>Genome assembly of Pristionchus species.</title>
        <authorList>
            <person name="Yoshida K."/>
            <person name="Sommer R.J."/>
        </authorList>
    </citation>
    <scope>NUCLEOTIDE SEQUENCE [LARGE SCALE GENOMIC DNA]</scope>
    <source>
        <strain evidence="3">RS5460</strain>
    </source>
</reference>
<dbReference type="Proteomes" id="UP001328107">
    <property type="component" value="Unassembled WGS sequence"/>
</dbReference>
<feature type="non-terminal residue" evidence="2">
    <location>
        <position position="261"/>
    </location>
</feature>
<organism evidence="2 3">
    <name type="scientific">Pristionchus mayeri</name>
    <dbReference type="NCBI Taxonomy" id="1317129"/>
    <lineage>
        <taxon>Eukaryota</taxon>
        <taxon>Metazoa</taxon>
        <taxon>Ecdysozoa</taxon>
        <taxon>Nematoda</taxon>
        <taxon>Chromadorea</taxon>
        <taxon>Rhabditida</taxon>
        <taxon>Rhabditina</taxon>
        <taxon>Diplogasteromorpha</taxon>
        <taxon>Diplogasteroidea</taxon>
        <taxon>Neodiplogasteridae</taxon>
        <taxon>Pristionchus</taxon>
    </lineage>
</organism>
<evidence type="ECO:0000313" key="3">
    <source>
        <dbReference type="Proteomes" id="UP001328107"/>
    </source>
</evidence>
<comment type="caution">
    <text evidence="2">The sequence shown here is derived from an EMBL/GenBank/DDBJ whole genome shotgun (WGS) entry which is preliminary data.</text>
</comment>
<feature type="non-terminal residue" evidence="2">
    <location>
        <position position="1"/>
    </location>
</feature>
<keyword evidence="1" id="KW-0812">Transmembrane</keyword>
<gene>
    <name evidence="2" type="ORF">PMAYCL1PPCAC_07762</name>
</gene>
<evidence type="ECO:0008006" key="4">
    <source>
        <dbReference type="Google" id="ProtNLM"/>
    </source>
</evidence>
<dbReference type="InterPro" id="IPR047130">
    <property type="entry name" value="7TM_GPCR_Srsx_nematod"/>
</dbReference>